<dbReference type="InterPro" id="IPR036318">
    <property type="entry name" value="FAD-bd_PCMH-like_sf"/>
</dbReference>
<feature type="domain" description="FAD-binding PCMH-type" evidence="1">
    <location>
        <begin position="1"/>
        <end position="123"/>
    </location>
</feature>
<dbReference type="InterPro" id="IPR016208">
    <property type="entry name" value="Ald_Oxase/xanthine_DH-like"/>
</dbReference>
<proteinExistence type="predicted"/>
<dbReference type="InterPro" id="IPR002346">
    <property type="entry name" value="Mopterin_DH_FAD-bd"/>
</dbReference>
<sequence length="123" mass="13254">MALISTARVKGAMNSVKFDPDGNHATIGSAVPLTTLKELIEQADYCGSDVLRGVVAMLRLFASEHIRNVATLGGNIATASPISDLNVIWLAAGASFQIARLESGQIEYRDVPVDEFFISYRKV</sequence>
<protein>
    <submittedName>
        <fullName evidence="2">Alternative oxidase, mitochondrial</fullName>
    </submittedName>
</protein>
<dbReference type="SUPFAM" id="SSF56176">
    <property type="entry name" value="FAD-binding/transporter-associated domain-like"/>
    <property type="match status" value="1"/>
</dbReference>
<dbReference type="EMBL" id="JABANO010021872">
    <property type="protein sequence ID" value="KAF4726088.1"/>
    <property type="molecule type" value="Genomic_DNA"/>
</dbReference>
<dbReference type="PROSITE" id="PS51387">
    <property type="entry name" value="FAD_PCMH"/>
    <property type="match status" value="1"/>
</dbReference>
<dbReference type="Pfam" id="PF00941">
    <property type="entry name" value="FAD_binding_5"/>
    <property type="match status" value="1"/>
</dbReference>
<comment type="caution">
    <text evidence="2">The sequence shown here is derived from an EMBL/GenBank/DDBJ whole genome shotgun (WGS) entry which is preliminary data.</text>
</comment>
<dbReference type="GO" id="GO:0016491">
    <property type="term" value="F:oxidoreductase activity"/>
    <property type="evidence" value="ECO:0007669"/>
    <property type="project" value="InterPro"/>
</dbReference>
<dbReference type="Gene3D" id="3.30.465.10">
    <property type="match status" value="1"/>
</dbReference>
<evidence type="ECO:0000313" key="3">
    <source>
        <dbReference type="EMBL" id="KAF4726088.1"/>
    </source>
</evidence>
<dbReference type="Proteomes" id="UP000553632">
    <property type="component" value="Unassembled WGS sequence"/>
</dbReference>
<keyword evidence="4" id="KW-1185">Reference proteome</keyword>
<dbReference type="GO" id="GO:0071949">
    <property type="term" value="F:FAD binding"/>
    <property type="evidence" value="ECO:0007669"/>
    <property type="project" value="InterPro"/>
</dbReference>
<evidence type="ECO:0000313" key="4">
    <source>
        <dbReference type="Proteomes" id="UP000553632"/>
    </source>
</evidence>
<evidence type="ECO:0000313" key="2">
    <source>
        <dbReference type="EMBL" id="KAF4705611.1"/>
    </source>
</evidence>
<accession>A0A7J6QC21</accession>
<dbReference type="PANTHER" id="PTHR45444">
    <property type="entry name" value="XANTHINE DEHYDROGENASE"/>
    <property type="match status" value="1"/>
</dbReference>
<dbReference type="InterPro" id="IPR016166">
    <property type="entry name" value="FAD-bd_PCMH"/>
</dbReference>
<dbReference type="AlphaFoldDB" id="A0A7J6QC21"/>
<evidence type="ECO:0000259" key="1">
    <source>
        <dbReference type="PROSITE" id="PS51387"/>
    </source>
</evidence>
<evidence type="ECO:0000313" key="5">
    <source>
        <dbReference type="Proteomes" id="UP000574390"/>
    </source>
</evidence>
<dbReference type="PANTHER" id="PTHR45444:SF3">
    <property type="entry name" value="XANTHINE DEHYDROGENASE"/>
    <property type="match status" value="1"/>
</dbReference>
<dbReference type="EMBL" id="JABANM010030820">
    <property type="protein sequence ID" value="KAF4705611.1"/>
    <property type="molecule type" value="Genomic_DNA"/>
</dbReference>
<dbReference type="Proteomes" id="UP000574390">
    <property type="component" value="Unassembled WGS sequence"/>
</dbReference>
<name>A0A7J6QC21_PEROL</name>
<feature type="non-terminal residue" evidence="2">
    <location>
        <position position="1"/>
    </location>
</feature>
<organism evidence="2 5">
    <name type="scientific">Perkinsus olseni</name>
    <name type="common">Perkinsus atlanticus</name>
    <dbReference type="NCBI Taxonomy" id="32597"/>
    <lineage>
        <taxon>Eukaryota</taxon>
        <taxon>Sar</taxon>
        <taxon>Alveolata</taxon>
        <taxon>Perkinsozoa</taxon>
        <taxon>Perkinsea</taxon>
        <taxon>Perkinsida</taxon>
        <taxon>Perkinsidae</taxon>
        <taxon>Perkinsus</taxon>
    </lineage>
</organism>
<gene>
    <name evidence="2" type="primary">AOX1_4</name>
    <name evidence="3" type="synonym">AOX1_2</name>
    <name evidence="2" type="ORF">FOZ62_019726</name>
    <name evidence="3" type="ORF">FOZ63_021672</name>
</gene>
<dbReference type="InterPro" id="IPR016169">
    <property type="entry name" value="FAD-bd_PCMH_sub2"/>
</dbReference>
<dbReference type="GO" id="GO:0005506">
    <property type="term" value="F:iron ion binding"/>
    <property type="evidence" value="ECO:0007669"/>
    <property type="project" value="InterPro"/>
</dbReference>
<reference evidence="4 5" key="1">
    <citation type="submission" date="2020-04" db="EMBL/GenBank/DDBJ databases">
        <title>Perkinsus olseni comparative genomics.</title>
        <authorList>
            <person name="Bogema D.R."/>
        </authorList>
    </citation>
    <scope>NUCLEOTIDE SEQUENCE [LARGE SCALE GENOMIC DNA]</scope>
    <source>
        <strain evidence="2">ATCC PRA-205</strain>
        <strain evidence="3 4">ATCC PRA-207</strain>
    </source>
</reference>